<name>A0A2U3LUB3_9FIRM</name>
<evidence type="ECO:0000256" key="1">
    <source>
        <dbReference type="SAM" id="MobiDB-lite"/>
    </source>
</evidence>
<dbReference type="EMBL" id="OMOF01000822">
    <property type="protein sequence ID" value="SPF55525.1"/>
    <property type="molecule type" value="Genomic_DNA"/>
</dbReference>
<dbReference type="SUPFAM" id="SSF103642">
    <property type="entry name" value="Sec-C motif"/>
    <property type="match status" value="1"/>
</dbReference>
<dbReference type="InterPro" id="IPR004027">
    <property type="entry name" value="SEC_C_motif"/>
</dbReference>
<dbReference type="Pfam" id="PF02810">
    <property type="entry name" value="SEC-C"/>
    <property type="match status" value="1"/>
</dbReference>
<evidence type="ECO:0000313" key="3">
    <source>
        <dbReference type="Proteomes" id="UP000238916"/>
    </source>
</evidence>
<organism evidence="2 3">
    <name type="scientific">Candidatus Desulfosporosinus infrequens</name>
    <dbReference type="NCBI Taxonomy" id="2043169"/>
    <lineage>
        <taxon>Bacteria</taxon>
        <taxon>Bacillati</taxon>
        <taxon>Bacillota</taxon>
        <taxon>Clostridia</taxon>
        <taxon>Eubacteriales</taxon>
        <taxon>Desulfitobacteriaceae</taxon>
        <taxon>Desulfosporosinus</taxon>
    </lineage>
</organism>
<evidence type="ECO:0000313" key="2">
    <source>
        <dbReference type="EMBL" id="SPF55525.1"/>
    </source>
</evidence>
<dbReference type="AlphaFoldDB" id="A0A2U3LUB3"/>
<dbReference type="Proteomes" id="UP000238916">
    <property type="component" value="Unassembled WGS sequence"/>
</dbReference>
<accession>A0A2U3LUB3</accession>
<feature type="compositionally biased region" description="Polar residues" evidence="1">
    <location>
        <begin position="1"/>
        <end position="14"/>
    </location>
</feature>
<protein>
    <recommendedName>
        <fullName evidence="4">SEC-C motif family protein</fullName>
    </recommendedName>
</protein>
<dbReference type="Gene3D" id="3.10.450.50">
    <property type="match status" value="1"/>
</dbReference>
<evidence type="ECO:0008006" key="4">
    <source>
        <dbReference type="Google" id="ProtNLM"/>
    </source>
</evidence>
<feature type="region of interest" description="Disordered" evidence="1">
    <location>
        <begin position="1"/>
        <end position="23"/>
    </location>
</feature>
<sequence length="252" mass="29041">MDTQSMQLNSQTGRNDPCPCGSGKKYKKCCLSKDEEKEQLQQELENIKDVTDEFFTTKEYIEESGYPVTMFDHLLLEMLNIIGEILHASHKLDTSETKGTLSVILKESKRFYYECQQCDYACLSAPMRIISFKSLIDKGLRLEEYPKSIQQPVSANFFYFEFVNDITWNLTEEISKFISEAETEHIATTVHQALFDYIADNCWGACSNKCLKEHGKNAYCNLCSFGDKNLPCPKKGEITYNEVKVKEEDMMH</sequence>
<reference evidence="3" key="1">
    <citation type="submission" date="2018-02" db="EMBL/GenBank/DDBJ databases">
        <authorList>
            <person name="Hausmann B."/>
        </authorList>
    </citation>
    <scope>NUCLEOTIDE SEQUENCE [LARGE SCALE GENOMIC DNA]</scope>
    <source>
        <strain evidence="3">Peat soil MAG SbF1</strain>
    </source>
</reference>
<gene>
    <name evidence="2" type="ORF">SBF1_8390002</name>
</gene>
<proteinExistence type="predicted"/>